<reference evidence="1 2" key="1">
    <citation type="submission" date="2015-06" db="EMBL/GenBank/DDBJ databases">
        <title>Draft genome sequencing of a biphenyl-degrading bacterium, Janthinobacterium lividum MEG1.</title>
        <authorList>
            <person name="Shimodaira J."/>
            <person name="Hatta T."/>
        </authorList>
    </citation>
    <scope>NUCLEOTIDE SEQUENCE [LARGE SCALE GENOMIC DNA]</scope>
    <source>
        <strain evidence="1 2">MEG1</strain>
    </source>
</reference>
<evidence type="ECO:0000313" key="1">
    <source>
        <dbReference type="EMBL" id="OHV98210.1"/>
    </source>
</evidence>
<protein>
    <submittedName>
        <fullName evidence="1">Uncharacterized protein</fullName>
    </submittedName>
</protein>
<proteinExistence type="predicted"/>
<dbReference type="EMBL" id="LFKP01000003">
    <property type="protein sequence ID" value="OHV98210.1"/>
    <property type="molecule type" value="Genomic_DNA"/>
</dbReference>
<accession>A0A1S1UCP1</accession>
<sequence length="83" mass="9160">MQFADDNGIFLPPVMRSPHISVVGLTVMSDTLKAPRKGWPLRLSSFFEMLKQGTPLIEVTSASAMRDRASLFMLENASSMNSV</sequence>
<name>A0A1S1UCP1_9BURK</name>
<comment type="caution">
    <text evidence="1">The sequence shown here is derived from an EMBL/GenBank/DDBJ whole genome shotgun (WGS) entry which is preliminary data.</text>
</comment>
<organism evidence="1 2">
    <name type="scientific">Janthinobacterium lividum</name>
    <dbReference type="NCBI Taxonomy" id="29581"/>
    <lineage>
        <taxon>Bacteria</taxon>
        <taxon>Pseudomonadati</taxon>
        <taxon>Pseudomonadota</taxon>
        <taxon>Betaproteobacteria</taxon>
        <taxon>Burkholderiales</taxon>
        <taxon>Oxalobacteraceae</taxon>
        <taxon>Janthinobacterium</taxon>
    </lineage>
</organism>
<gene>
    <name evidence="1" type="ORF">AKG95_02855</name>
</gene>
<dbReference type="AlphaFoldDB" id="A0A1S1UCP1"/>
<evidence type="ECO:0000313" key="2">
    <source>
        <dbReference type="Proteomes" id="UP000179840"/>
    </source>
</evidence>
<dbReference type="Proteomes" id="UP000179840">
    <property type="component" value="Unassembled WGS sequence"/>
</dbReference>